<keyword evidence="2" id="KW-1185">Reference proteome</keyword>
<evidence type="ECO:0000313" key="2">
    <source>
        <dbReference type="Proteomes" id="UP000242287"/>
    </source>
</evidence>
<gene>
    <name evidence="1" type="ORF">AMATHDRAFT_7543</name>
</gene>
<sequence>MSRMYTPRLFADLLNPSSMRLFLAETYDKGCFCQDEKRGALTPPANLLSPDAIIGVYGVWSGAILLTRSEDSSLAY</sequence>
<dbReference type="Proteomes" id="UP000242287">
    <property type="component" value="Unassembled WGS sequence"/>
</dbReference>
<dbReference type="EMBL" id="KZ302170">
    <property type="protein sequence ID" value="PFH46655.1"/>
    <property type="molecule type" value="Genomic_DNA"/>
</dbReference>
<proteinExistence type="predicted"/>
<reference evidence="1 2" key="1">
    <citation type="submission" date="2014-02" db="EMBL/GenBank/DDBJ databases">
        <title>Transposable element dynamics among asymbiotic and ectomycorrhizal Amanita fungi.</title>
        <authorList>
            <consortium name="DOE Joint Genome Institute"/>
            <person name="Hess J."/>
            <person name="Skrede I."/>
            <person name="Wolfe B."/>
            <person name="LaButti K."/>
            <person name="Ohm R.A."/>
            <person name="Grigoriev I.V."/>
            <person name="Pringle A."/>
        </authorList>
    </citation>
    <scope>NUCLEOTIDE SEQUENCE [LARGE SCALE GENOMIC DNA]</scope>
    <source>
        <strain evidence="1 2">SKay4041</strain>
    </source>
</reference>
<name>A0A2A9N7V6_9AGAR</name>
<organism evidence="1 2">
    <name type="scientific">Amanita thiersii Skay4041</name>
    <dbReference type="NCBI Taxonomy" id="703135"/>
    <lineage>
        <taxon>Eukaryota</taxon>
        <taxon>Fungi</taxon>
        <taxon>Dikarya</taxon>
        <taxon>Basidiomycota</taxon>
        <taxon>Agaricomycotina</taxon>
        <taxon>Agaricomycetes</taxon>
        <taxon>Agaricomycetidae</taxon>
        <taxon>Agaricales</taxon>
        <taxon>Pluteineae</taxon>
        <taxon>Amanitaceae</taxon>
        <taxon>Amanita</taxon>
    </lineage>
</organism>
<protein>
    <submittedName>
        <fullName evidence="1">Uncharacterized protein</fullName>
    </submittedName>
</protein>
<evidence type="ECO:0000313" key="1">
    <source>
        <dbReference type="EMBL" id="PFH46655.1"/>
    </source>
</evidence>
<accession>A0A2A9N7V6</accession>
<dbReference type="AlphaFoldDB" id="A0A2A9N7V6"/>